<dbReference type="OrthoDB" id="5907710at2759"/>
<dbReference type="AlphaFoldDB" id="A0A183F400"/>
<evidence type="ECO:0000313" key="2">
    <source>
        <dbReference type="EMBL" id="VDO19275.1"/>
    </source>
</evidence>
<dbReference type="WBParaSite" id="HPBE_0000089201-mRNA-1">
    <property type="protein sequence ID" value="HPBE_0000089201-mRNA-1"/>
    <property type="gene ID" value="HPBE_0000089201"/>
</dbReference>
<feature type="region of interest" description="Disordered" evidence="1">
    <location>
        <begin position="1"/>
        <end position="24"/>
    </location>
</feature>
<organism evidence="3 4">
    <name type="scientific">Heligmosomoides polygyrus</name>
    <name type="common">Parasitic roundworm</name>
    <dbReference type="NCBI Taxonomy" id="6339"/>
    <lineage>
        <taxon>Eukaryota</taxon>
        <taxon>Metazoa</taxon>
        <taxon>Ecdysozoa</taxon>
        <taxon>Nematoda</taxon>
        <taxon>Chromadorea</taxon>
        <taxon>Rhabditida</taxon>
        <taxon>Rhabditina</taxon>
        <taxon>Rhabditomorpha</taxon>
        <taxon>Strongyloidea</taxon>
        <taxon>Heligmosomidae</taxon>
        <taxon>Heligmosomoides</taxon>
    </lineage>
</organism>
<reference evidence="4" key="2">
    <citation type="submission" date="2019-09" db="UniProtKB">
        <authorList>
            <consortium name="WormBaseParasite"/>
        </authorList>
    </citation>
    <scope>IDENTIFICATION</scope>
</reference>
<keyword evidence="3" id="KW-1185">Reference proteome</keyword>
<dbReference type="Proteomes" id="UP000050761">
    <property type="component" value="Unassembled WGS sequence"/>
</dbReference>
<gene>
    <name evidence="2" type="ORF">HPBE_LOCUS893</name>
</gene>
<accession>A0A183F400</accession>
<reference evidence="2 3" key="1">
    <citation type="submission" date="2018-11" db="EMBL/GenBank/DDBJ databases">
        <authorList>
            <consortium name="Pathogen Informatics"/>
        </authorList>
    </citation>
    <scope>NUCLEOTIDE SEQUENCE [LARGE SCALE GENOMIC DNA]</scope>
</reference>
<evidence type="ECO:0000313" key="4">
    <source>
        <dbReference type="WBParaSite" id="HPBE_0000089201-mRNA-1"/>
    </source>
</evidence>
<evidence type="ECO:0000256" key="1">
    <source>
        <dbReference type="SAM" id="MobiDB-lite"/>
    </source>
</evidence>
<dbReference type="EMBL" id="UZAH01000810">
    <property type="protein sequence ID" value="VDO19275.1"/>
    <property type="molecule type" value="Genomic_DNA"/>
</dbReference>
<evidence type="ECO:0000313" key="3">
    <source>
        <dbReference type="Proteomes" id="UP000050761"/>
    </source>
</evidence>
<sequence length="99" mass="11498">MQRQRMCAEGDGRPPPKQEARSEAAKFWKNAPVNTTVLKELAYVVQQSQKEQTAKQEKLMQWQTSIDNKKDALMKTKTWCSLTKVDVVNTIRKEFTVIR</sequence>
<accession>A0A3P7X0E1</accession>
<proteinExistence type="predicted"/>
<protein>
    <submittedName>
        <fullName evidence="4">Regulatory protein zeste</fullName>
    </submittedName>
</protein>
<name>A0A183F400_HELPZ</name>